<dbReference type="AlphaFoldDB" id="A0A3N4JN55"/>
<evidence type="ECO:0000256" key="1">
    <source>
        <dbReference type="SAM" id="MobiDB-lite"/>
    </source>
</evidence>
<feature type="region of interest" description="Disordered" evidence="1">
    <location>
        <begin position="118"/>
        <end position="137"/>
    </location>
</feature>
<dbReference type="STRING" id="1336337.A0A3N4JN55"/>
<reference evidence="3 4" key="1">
    <citation type="journal article" date="2018" name="Nat. Ecol. Evol.">
        <title>Pezizomycetes genomes reveal the molecular basis of ectomycorrhizal truffle lifestyle.</title>
        <authorList>
            <person name="Murat C."/>
            <person name="Payen T."/>
            <person name="Noel B."/>
            <person name="Kuo A."/>
            <person name="Morin E."/>
            <person name="Chen J."/>
            <person name="Kohler A."/>
            <person name="Krizsan K."/>
            <person name="Balestrini R."/>
            <person name="Da Silva C."/>
            <person name="Montanini B."/>
            <person name="Hainaut M."/>
            <person name="Levati E."/>
            <person name="Barry K.W."/>
            <person name="Belfiori B."/>
            <person name="Cichocki N."/>
            <person name="Clum A."/>
            <person name="Dockter R.B."/>
            <person name="Fauchery L."/>
            <person name="Guy J."/>
            <person name="Iotti M."/>
            <person name="Le Tacon F."/>
            <person name="Lindquist E.A."/>
            <person name="Lipzen A."/>
            <person name="Malagnac F."/>
            <person name="Mello A."/>
            <person name="Molinier V."/>
            <person name="Miyauchi S."/>
            <person name="Poulain J."/>
            <person name="Riccioni C."/>
            <person name="Rubini A."/>
            <person name="Sitrit Y."/>
            <person name="Splivallo R."/>
            <person name="Traeger S."/>
            <person name="Wang M."/>
            <person name="Zifcakova L."/>
            <person name="Wipf D."/>
            <person name="Zambonelli A."/>
            <person name="Paolocci F."/>
            <person name="Nowrousian M."/>
            <person name="Ottonello S."/>
            <person name="Baldrian P."/>
            <person name="Spatafora J.W."/>
            <person name="Henrissat B."/>
            <person name="Nagy L.G."/>
            <person name="Aury J.M."/>
            <person name="Wincker P."/>
            <person name="Grigoriev I.V."/>
            <person name="Bonfante P."/>
            <person name="Martin F.M."/>
        </authorList>
    </citation>
    <scope>NUCLEOTIDE SEQUENCE [LARGE SCALE GENOMIC DNA]</scope>
    <source>
        <strain evidence="3 4">120613-1</strain>
    </source>
</reference>
<dbReference type="PANTHER" id="PTHR47843:SF5">
    <property type="entry name" value="BTB_POZ DOMAIN PROTEIN"/>
    <property type="match status" value="1"/>
</dbReference>
<dbReference type="Proteomes" id="UP000276215">
    <property type="component" value="Unassembled WGS sequence"/>
</dbReference>
<protein>
    <recommendedName>
        <fullName evidence="2">BTB domain-containing protein</fullName>
    </recommendedName>
</protein>
<keyword evidence="4" id="KW-1185">Reference proteome</keyword>
<proteinExistence type="predicted"/>
<sequence>MSANTGDSKPRLMAVATGTKSSRAGPWSPFDSQVFQITAEGGARRLYAHGSILSKHSQPFRSVVEGNWKESFEHIIDLNDWDGDTVERLLYFLHTENYHWPIPKKLLADKFGSSEGKNKKFTFESPPPPTKPETFDMSRPLTPVDQLFVANETLARPLDYNAWLSTIKPANYDLGDLFLCHAKIYALANYKDIQRLKRLALERMLKTLTALGTIQNGPREVTYITELLKYVYENTTSLVSSREPMRKLVVRFTASNLTTLNFDNEISVLMGTNADLAKDLMSDVTRRVQALESEKGSKAKRYISDIELCSRVTWPCGFVTDSGEDFEEQACTSFRKGYTLKGGYIHDKNDVLPIPKAKGVLGPIKEEGSPGIRHLLLLRTTTATVNQTPGLQLEQSDKVAVLASINQHSILSPAGALPFLHLMWRF</sequence>
<dbReference type="PANTHER" id="PTHR47843">
    <property type="entry name" value="BTB DOMAIN-CONTAINING PROTEIN-RELATED"/>
    <property type="match status" value="1"/>
</dbReference>
<evidence type="ECO:0000259" key="2">
    <source>
        <dbReference type="PROSITE" id="PS50097"/>
    </source>
</evidence>
<dbReference type="InterPro" id="IPR000210">
    <property type="entry name" value="BTB/POZ_dom"/>
</dbReference>
<dbReference type="Gene3D" id="3.30.710.10">
    <property type="entry name" value="Potassium Channel Kv1.1, Chain A"/>
    <property type="match status" value="1"/>
</dbReference>
<feature type="domain" description="BTB" evidence="2">
    <location>
        <begin position="31"/>
        <end position="102"/>
    </location>
</feature>
<name>A0A3N4JN55_9PEZI</name>
<dbReference type="SUPFAM" id="SSF54695">
    <property type="entry name" value="POZ domain"/>
    <property type="match status" value="1"/>
</dbReference>
<accession>A0A3N4JN55</accession>
<organism evidence="3 4">
    <name type="scientific">Choiromyces venosus 120613-1</name>
    <dbReference type="NCBI Taxonomy" id="1336337"/>
    <lineage>
        <taxon>Eukaryota</taxon>
        <taxon>Fungi</taxon>
        <taxon>Dikarya</taxon>
        <taxon>Ascomycota</taxon>
        <taxon>Pezizomycotina</taxon>
        <taxon>Pezizomycetes</taxon>
        <taxon>Pezizales</taxon>
        <taxon>Tuberaceae</taxon>
        <taxon>Choiromyces</taxon>
    </lineage>
</organism>
<dbReference type="OrthoDB" id="6359943at2759"/>
<evidence type="ECO:0000313" key="3">
    <source>
        <dbReference type="EMBL" id="RPA98727.1"/>
    </source>
</evidence>
<gene>
    <name evidence="3" type="ORF">L873DRAFT_1790115</name>
</gene>
<evidence type="ECO:0000313" key="4">
    <source>
        <dbReference type="Proteomes" id="UP000276215"/>
    </source>
</evidence>
<dbReference type="EMBL" id="ML120393">
    <property type="protein sequence ID" value="RPA98727.1"/>
    <property type="molecule type" value="Genomic_DNA"/>
</dbReference>
<dbReference type="PROSITE" id="PS50097">
    <property type="entry name" value="BTB"/>
    <property type="match status" value="1"/>
</dbReference>
<dbReference type="InterPro" id="IPR011333">
    <property type="entry name" value="SKP1/BTB/POZ_sf"/>
</dbReference>
<dbReference type="CDD" id="cd18186">
    <property type="entry name" value="BTB_POZ_ZBTB_KLHL-like"/>
    <property type="match status" value="1"/>
</dbReference>
<dbReference type="Pfam" id="PF00651">
    <property type="entry name" value="BTB"/>
    <property type="match status" value="1"/>
</dbReference>